<protein>
    <submittedName>
        <fullName evidence="2">Uncharacterized protein</fullName>
    </submittedName>
</protein>
<dbReference type="Proteomes" id="UP000219602">
    <property type="component" value="Chromosome 12"/>
</dbReference>
<comment type="caution">
    <text evidence="2">The sequence shown here is derived from an EMBL/GenBank/DDBJ whole genome shotgun (WGS) entry which is preliminary data.</text>
</comment>
<evidence type="ECO:0000313" key="3">
    <source>
        <dbReference type="Proteomes" id="UP000219602"/>
    </source>
</evidence>
<dbReference type="EMBL" id="MABQ02000010">
    <property type="protein sequence ID" value="PCD24523.1"/>
    <property type="molecule type" value="Genomic_DNA"/>
</dbReference>
<dbReference type="STRING" id="327505.A0A2H3GFN9"/>
<reference evidence="2 3" key="2">
    <citation type="journal article" date="2017" name="Sci. Rep.">
        <title>A mobile pathogenicity chromosome in Fusarium oxysporum for infection of multiple cucurbit species.</title>
        <authorList>
            <person name="van Dam P."/>
            <person name="Fokkens L."/>
            <person name="Ayukawa Y."/>
            <person name="van der Gragt M."/>
            <person name="Ter Horst A."/>
            <person name="Brankovics B."/>
            <person name="Houterman P.M."/>
            <person name="Arie T."/>
            <person name="Rep M."/>
        </authorList>
    </citation>
    <scope>NUCLEOTIDE SEQUENCE [LARGE SCALE GENOMIC DNA]</scope>
    <source>
        <strain evidence="2 3">Forc016</strain>
    </source>
</reference>
<accession>A0A2H3GFN9</accession>
<gene>
    <name evidence="2" type="ORF">AU210_013642</name>
</gene>
<proteinExistence type="predicted"/>
<reference evidence="2 3" key="1">
    <citation type="journal article" date="2016" name="Environ. Microbiol.">
        <title>Effector profiles distinguish formae speciales of Fusarium oxysporum.</title>
        <authorList>
            <person name="van Dam P."/>
            <person name="Fokkens L."/>
            <person name="Schmidt S.M."/>
            <person name="Linmans J.H."/>
            <person name="Kistler H.C."/>
            <person name="Ma L.J."/>
            <person name="Rep M."/>
        </authorList>
    </citation>
    <scope>NUCLEOTIDE SEQUENCE [LARGE SCALE GENOMIC DNA]</scope>
    <source>
        <strain evidence="2 3">Forc016</strain>
    </source>
</reference>
<feature type="compositionally biased region" description="Polar residues" evidence="1">
    <location>
        <begin position="1"/>
        <end position="13"/>
    </location>
</feature>
<organism evidence="2 3">
    <name type="scientific">Fusarium oxysporum f. sp. radicis-cucumerinum</name>
    <dbReference type="NCBI Taxonomy" id="327505"/>
    <lineage>
        <taxon>Eukaryota</taxon>
        <taxon>Fungi</taxon>
        <taxon>Dikarya</taxon>
        <taxon>Ascomycota</taxon>
        <taxon>Pezizomycotina</taxon>
        <taxon>Sordariomycetes</taxon>
        <taxon>Hypocreomycetidae</taxon>
        <taxon>Hypocreales</taxon>
        <taxon>Nectriaceae</taxon>
        <taxon>Fusarium</taxon>
        <taxon>Fusarium oxysporum species complex</taxon>
    </lineage>
</organism>
<evidence type="ECO:0000313" key="2">
    <source>
        <dbReference type="EMBL" id="PCD24523.1"/>
    </source>
</evidence>
<name>A0A2H3GFN9_FUSOX</name>
<evidence type="ECO:0000256" key="1">
    <source>
        <dbReference type="SAM" id="MobiDB-lite"/>
    </source>
</evidence>
<dbReference type="AlphaFoldDB" id="A0A2H3GFN9"/>
<feature type="region of interest" description="Disordered" evidence="1">
    <location>
        <begin position="1"/>
        <end position="29"/>
    </location>
</feature>
<sequence length="260" mass="29591">MGTDCANSSQIPRSHSIVEGGNSTSPVVRSPRSFGLDAAYLGRVTYVGPTPHDAVGDLDQLNEWERQLNETYEVEANDAHQESDALIWAVEKLDDQILAKRIFDYESTVHWSAYSNEWVDFWGRELEESTLVQLRKESSHNLRGGAPCGQQRLFQMTHNGTKHSLATPFKMGVASRNIRVGDSCYWLACPRLILTVRRKKKDIYHSDLQVVGMGILTDELTTELNTERTPHQDFVRDRHKRENRKVYVDAATIFFLSAHT</sequence>